<reference evidence="1" key="1">
    <citation type="journal article" date="2020" name="Fungal Divers.">
        <title>Resolving the Mortierellaceae phylogeny through synthesis of multi-gene phylogenetics and phylogenomics.</title>
        <authorList>
            <person name="Vandepol N."/>
            <person name="Liber J."/>
            <person name="Desiro A."/>
            <person name="Na H."/>
            <person name="Kennedy M."/>
            <person name="Barry K."/>
            <person name="Grigoriev I.V."/>
            <person name="Miller A.N."/>
            <person name="O'Donnell K."/>
            <person name="Stajich J.E."/>
            <person name="Bonito G."/>
        </authorList>
    </citation>
    <scope>NUCLEOTIDE SEQUENCE</scope>
    <source>
        <strain evidence="1">BC1065</strain>
    </source>
</reference>
<accession>A0A9P6UAX1</accession>
<gene>
    <name evidence="1" type="ORF">DFQ27_009436</name>
</gene>
<evidence type="ECO:0000313" key="2">
    <source>
        <dbReference type="Proteomes" id="UP000807716"/>
    </source>
</evidence>
<organism evidence="1 2">
    <name type="scientific">Actinomortierella ambigua</name>
    <dbReference type="NCBI Taxonomy" id="1343610"/>
    <lineage>
        <taxon>Eukaryota</taxon>
        <taxon>Fungi</taxon>
        <taxon>Fungi incertae sedis</taxon>
        <taxon>Mucoromycota</taxon>
        <taxon>Mortierellomycotina</taxon>
        <taxon>Mortierellomycetes</taxon>
        <taxon>Mortierellales</taxon>
        <taxon>Mortierellaceae</taxon>
        <taxon>Actinomortierella</taxon>
    </lineage>
</organism>
<protein>
    <submittedName>
        <fullName evidence="1">Uncharacterized protein</fullName>
    </submittedName>
</protein>
<dbReference type="Proteomes" id="UP000807716">
    <property type="component" value="Unassembled WGS sequence"/>
</dbReference>
<sequence length="359" mass="39584">MRLQDTPTTRQSLERISGEAHFPCRIFAQTGVIPVTIGLTLLGQGTALTKMSVELWEAVYRLDDNNDSNAERQPLSVRLTSRQNCPLSADWEPSTVDTPSILSKRLLFKVPELPVSTWCKNKDGYTAVPGRGFCHISGEYLCSKIKIEHTLKLVLGYQYEVPVEEDPFRNSRRSSTGGSSISEDTIVVREEIIEAEEKVMIVSHADSDVGHDDAEPPCYYRSFASVPVNPSDIQFIDAAIAQTLHDDPHHPPHGDQHGHAGARLPDYEECIESTSIVGSNNSGNGTRANSIRSLSSMSTREALSGYSSTSSLGHFSMMQETNTGAVSPPLRPSLELHQHRDLSSYIERYSRGEAPSVPF</sequence>
<dbReference type="OrthoDB" id="2333384at2759"/>
<keyword evidence="2" id="KW-1185">Reference proteome</keyword>
<dbReference type="EMBL" id="JAAAJB010000087">
    <property type="protein sequence ID" value="KAG0266767.1"/>
    <property type="molecule type" value="Genomic_DNA"/>
</dbReference>
<proteinExistence type="predicted"/>
<dbReference type="AlphaFoldDB" id="A0A9P6UAX1"/>
<name>A0A9P6UAX1_9FUNG</name>
<evidence type="ECO:0000313" key="1">
    <source>
        <dbReference type="EMBL" id="KAG0266767.1"/>
    </source>
</evidence>
<comment type="caution">
    <text evidence="1">The sequence shown here is derived from an EMBL/GenBank/DDBJ whole genome shotgun (WGS) entry which is preliminary data.</text>
</comment>